<dbReference type="InterPro" id="IPR029044">
    <property type="entry name" value="Nucleotide-diphossugar_trans"/>
</dbReference>
<reference evidence="1" key="2">
    <citation type="submission" date="2021-04" db="EMBL/GenBank/DDBJ databases">
        <authorList>
            <person name="Gilroy R."/>
        </authorList>
    </citation>
    <scope>NUCLEOTIDE SEQUENCE</scope>
    <source>
        <strain evidence="1">8470</strain>
    </source>
</reference>
<evidence type="ECO:0000313" key="2">
    <source>
        <dbReference type="Proteomes" id="UP000784286"/>
    </source>
</evidence>
<protein>
    <submittedName>
        <fullName evidence="1">Capsular polysaccharide synthesis protein</fullName>
    </submittedName>
</protein>
<sequence length="326" mass="38719">MRIKFIRKIKQRINDIKNVCSVAGLPYIYEMVIIPHWGKKKNKLARCWRKHEAIISFLEKEYATLIKKYSLSVQSVSHPIIAKKEAPIWVCWWQGESQMPPIVRSCYQSLLENAGEHPVHLITEESIDQYIQIPTYILQKVKKGNISFTHFSDIIRMALLYEHGGLWLDATIYVSRPLKDKIFDSPLFSVAPNIDTELVSQAKWSGFLLGGYPQEPLFGFVRDFFFEYWKKENRLIDYFLIDYAIYIIRQNSPYINVLLESIPKHYKIFDMEQNLDKPYDKEYFTQLCHQQTFHKLNYKIKYTTYTADHKQTIYGYLIKGIKQYIK</sequence>
<dbReference type="Proteomes" id="UP000784286">
    <property type="component" value="Unassembled WGS sequence"/>
</dbReference>
<dbReference type="Pfam" id="PF05704">
    <property type="entry name" value="Caps_synth"/>
    <property type="match status" value="1"/>
</dbReference>
<proteinExistence type="predicted"/>
<dbReference type="InterPro" id="IPR008441">
    <property type="entry name" value="AfumC-like_glycosyl_Trfase"/>
</dbReference>
<name>A0A948TKP1_9BACT</name>
<dbReference type="AlphaFoldDB" id="A0A948TKP1"/>
<comment type="caution">
    <text evidence="1">The sequence shown here is derived from an EMBL/GenBank/DDBJ whole genome shotgun (WGS) entry which is preliminary data.</text>
</comment>
<reference evidence="1" key="1">
    <citation type="journal article" date="2021" name="PeerJ">
        <title>Extensive microbial diversity within the chicken gut microbiome revealed by metagenomics and culture.</title>
        <authorList>
            <person name="Gilroy R."/>
            <person name="Ravi A."/>
            <person name="Getino M."/>
            <person name="Pursley I."/>
            <person name="Horton D.L."/>
            <person name="Alikhan N.F."/>
            <person name="Baker D."/>
            <person name="Gharbi K."/>
            <person name="Hall N."/>
            <person name="Watson M."/>
            <person name="Adriaenssens E.M."/>
            <person name="Foster-Nyarko E."/>
            <person name="Jarju S."/>
            <person name="Secka A."/>
            <person name="Antonio M."/>
            <person name="Oren A."/>
            <person name="Chaudhuri R.R."/>
            <person name="La Ragione R."/>
            <person name="Hildebrand F."/>
            <person name="Pallen M.J."/>
        </authorList>
    </citation>
    <scope>NUCLEOTIDE SEQUENCE</scope>
    <source>
        <strain evidence="1">8470</strain>
    </source>
</reference>
<dbReference type="Gene3D" id="3.90.550.20">
    <property type="match status" value="1"/>
</dbReference>
<evidence type="ECO:0000313" key="1">
    <source>
        <dbReference type="EMBL" id="MBU3855138.1"/>
    </source>
</evidence>
<dbReference type="SUPFAM" id="SSF53448">
    <property type="entry name" value="Nucleotide-diphospho-sugar transferases"/>
    <property type="match status" value="1"/>
</dbReference>
<dbReference type="EMBL" id="JAHLFJ010000012">
    <property type="protein sequence ID" value="MBU3855138.1"/>
    <property type="molecule type" value="Genomic_DNA"/>
</dbReference>
<accession>A0A948TKP1</accession>
<organism evidence="1 2">
    <name type="scientific">Candidatus Phocaeicola excrementipullorum</name>
    <dbReference type="NCBI Taxonomy" id="2838731"/>
    <lineage>
        <taxon>Bacteria</taxon>
        <taxon>Pseudomonadati</taxon>
        <taxon>Bacteroidota</taxon>
        <taxon>Bacteroidia</taxon>
        <taxon>Bacteroidales</taxon>
        <taxon>Bacteroidaceae</taxon>
        <taxon>Phocaeicola</taxon>
    </lineage>
</organism>
<gene>
    <name evidence="1" type="ORF">H9928_01010</name>
</gene>
<dbReference type="GO" id="GO:0016757">
    <property type="term" value="F:glycosyltransferase activity"/>
    <property type="evidence" value="ECO:0007669"/>
    <property type="project" value="InterPro"/>
</dbReference>